<proteinExistence type="predicted"/>
<sequence length="171" mass="19898">MSVNIDDMQVYIANLGKYNEGELQGAWFSLPIDLEEVAEKIGLDAEYEEYAIHDYELPFHIDEYTSIDHLNDVYERIQEIDGSPVYDEINEILGYWFKDIEELLDNVDDIICYSDCDSMEDVAEQYIEETGILNSLPENMRYYFDYSALGRDMEIEGNFLVTSHGVFEYSG</sequence>
<evidence type="ECO:0000313" key="2">
    <source>
        <dbReference type="EMBL" id="EOW81982.1"/>
    </source>
</evidence>
<dbReference type="Gene3D" id="3.10.20.480">
    <property type="entry name" value="Antirestriction protein ArdA, domain 1"/>
    <property type="match status" value="1"/>
</dbReference>
<reference evidence="1 3" key="1">
    <citation type="submission" date="2013-02" db="EMBL/GenBank/DDBJ databases">
        <title>The Genome Sequence of Enterococcus gilvus ATCC BAA-350.</title>
        <authorList>
            <consortium name="The Broad Institute Genome Sequencing Platform"/>
            <consortium name="The Broad Institute Genome Sequencing Center for Infectious Disease"/>
            <person name="Earl A.M."/>
            <person name="Gilmore M.S."/>
            <person name="Lebreton F."/>
            <person name="Walker B."/>
            <person name="Young S.K."/>
            <person name="Zeng Q."/>
            <person name="Gargeya S."/>
            <person name="Fitzgerald M."/>
            <person name="Haas B."/>
            <person name="Abouelleil A."/>
            <person name="Alvarado L."/>
            <person name="Arachchi H.M."/>
            <person name="Berlin A.M."/>
            <person name="Chapman S.B."/>
            <person name="Dewar J."/>
            <person name="Goldberg J."/>
            <person name="Griggs A."/>
            <person name="Gujja S."/>
            <person name="Hansen M."/>
            <person name="Howarth C."/>
            <person name="Imamovic A."/>
            <person name="Larimer J."/>
            <person name="McCowan C."/>
            <person name="Murphy C."/>
            <person name="Neiman D."/>
            <person name="Pearson M."/>
            <person name="Priest M."/>
            <person name="Roberts A."/>
            <person name="Saif S."/>
            <person name="Shea T."/>
            <person name="Sisk P."/>
            <person name="Sykes S."/>
            <person name="Wortman J."/>
            <person name="Nusbaum C."/>
            <person name="Birren B."/>
        </authorList>
    </citation>
    <scope>NUCLEOTIDE SEQUENCE [LARGE SCALE GENOMIC DNA]</scope>
    <source>
        <strain evidence="1 3">ATCC BAA-350</strain>
    </source>
</reference>
<dbReference type="InterPro" id="IPR041893">
    <property type="entry name" value="ArdA_dom3"/>
</dbReference>
<protein>
    <submittedName>
        <fullName evidence="1">Antirestriction protein ArdA</fullName>
    </submittedName>
</protein>
<dbReference type="eggNOG" id="COG4734">
    <property type="taxonomic scope" value="Bacteria"/>
</dbReference>
<dbReference type="RefSeq" id="WP_010781056.1">
    <property type="nucleotide sequence ID" value="NZ_ASWH01000001.1"/>
</dbReference>
<dbReference type="InterPro" id="IPR009899">
    <property type="entry name" value="ArdA"/>
</dbReference>
<dbReference type="Gene3D" id="1.10.10.1190">
    <property type="entry name" value="Antirestriction protein ArdA, domain 3"/>
    <property type="match status" value="1"/>
</dbReference>
<dbReference type="InterPro" id="IPR041895">
    <property type="entry name" value="ArdA_dom1"/>
</dbReference>
<dbReference type="HOGENOM" id="CLU_102115_1_0_9"/>
<evidence type="ECO:0000313" key="1">
    <source>
        <dbReference type="EMBL" id="EOI55475.1"/>
    </source>
</evidence>
<keyword evidence="4" id="KW-1185">Reference proteome</keyword>
<organism evidence="1 3">
    <name type="scientific">Enterococcus gilvus ATCC BAA-350</name>
    <dbReference type="NCBI Taxonomy" id="1158614"/>
    <lineage>
        <taxon>Bacteria</taxon>
        <taxon>Bacillati</taxon>
        <taxon>Bacillota</taxon>
        <taxon>Bacilli</taxon>
        <taxon>Lactobacillales</taxon>
        <taxon>Enterococcaceae</taxon>
        <taxon>Enterococcus</taxon>
    </lineage>
</organism>
<evidence type="ECO:0000313" key="4">
    <source>
        <dbReference type="Proteomes" id="UP000014160"/>
    </source>
</evidence>
<gene>
    <name evidence="2" type="ORF">I592_01283</name>
    <name evidence="1" type="ORF">UKC_02683</name>
</gene>
<comment type="caution">
    <text evidence="1">The sequence shown here is derived from an EMBL/GenBank/DDBJ whole genome shotgun (WGS) entry which is preliminary data.</text>
</comment>
<name>R2VCS3_9ENTE</name>
<dbReference type="AlphaFoldDB" id="R2VCS3"/>
<evidence type="ECO:0000313" key="3">
    <source>
        <dbReference type="Proteomes" id="UP000013750"/>
    </source>
</evidence>
<accession>R2VCS3</accession>
<dbReference type="PATRIC" id="fig|1158614.3.peg.2678"/>
<dbReference type="Pfam" id="PF07275">
    <property type="entry name" value="ArdA"/>
    <property type="match status" value="1"/>
</dbReference>
<dbReference type="Proteomes" id="UP000014160">
    <property type="component" value="Unassembled WGS sequence"/>
</dbReference>
<dbReference type="EMBL" id="ASWH01000001">
    <property type="protein sequence ID" value="EOW81982.1"/>
    <property type="molecule type" value="Genomic_DNA"/>
</dbReference>
<dbReference type="Proteomes" id="UP000013750">
    <property type="component" value="Unassembled WGS sequence"/>
</dbReference>
<dbReference type="EMBL" id="AJDQ01000008">
    <property type="protein sequence ID" value="EOI55475.1"/>
    <property type="molecule type" value="Genomic_DNA"/>
</dbReference>
<reference evidence="2 4" key="2">
    <citation type="submission" date="2013-03" db="EMBL/GenBank/DDBJ databases">
        <title>The Genome Sequence of Enterococcus gilvus ATCC BAA-350 (PacBio/Illumina hybrid assembly).</title>
        <authorList>
            <consortium name="The Broad Institute Genomics Platform"/>
            <consortium name="The Broad Institute Genome Sequencing Center for Infectious Disease"/>
            <person name="Earl A."/>
            <person name="Russ C."/>
            <person name="Gilmore M."/>
            <person name="Surin D."/>
            <person name="Walker B."/>
            <person name="Young S."/>
            <person name="Zeng Q."/>
            <person name="Gargeya S."/>
            <person name="Fitzgerald M."/>
            <person name="Haas B."/>
            <person name="Abouelleil A."/>
            <person name="Allen A.W."/>
            <person name="Alvarado L."/>
            <person name="Arachchi H.M."/>
            <person name="Berlin A.M."/>
            <person name="Chapman S.B."/>
            <person name="Gainer-Dewar J."/>
            <person name="Goldberg J."/>
            <person name="Griggs A."/>
            <person name="Gujja S."/>
            <person name="Hansen M."/>
            <person name="Howarth C."/>
            <person name="Imamovic A."/>
            <person name="Ireland A."/>
            <person name="Larimer J."/>
            <person name="McCowan C."/>
            <person name="Murphy C."/>
            <person name="Pearson M."/>
            <person name="Poon T.W."/>
            <person name="Priest M."/>
            <person name="Roberts A."/>
            <person name="Saif S."/>
            <person name="Shea T."/>
            <person name="Sisk P."/>
            <person name="Sykes S."/>
            <person name="Wortman J."/>
            <person name="Nusbaum C."/>
            <person name="Birren B."/>
        </authorList>
    </citation>
    <scope>NUCLEOTIDE SEQUENCE [LARGE SCALE GENOMIC DNA]</scope>
    <source>
        <strain evidence="2 4">ATCC BAA-350</strain>
    </source>
</reference>